<dbReference type="Gene3D" id="3.90.550.10">
    <property type="entry name" value="Spore Coat Polysaccharide Biosynthesis Protein SpsA, Chain A"/>
    <property type="match status" value="1"/>
</dbReference>
<dbReference type="SUPFAM" id="SSF53448">
    <property type="entry name" value="Nucleotide-diphospho-sugar transferases"/>
    <property type="match status" value="1"/>
</dbReference>
<dbReference type="InterPro" id="IPR001173">
    <property type="entry name" value="Glyco_trans_2-like"/>
</dbReference>
<dbReference type="PANTHER" id="PTHR22916">
    <property type="entry name" value="GLYCOSYLTRANSFERASE"/>
    <property type="match status" value="1"/>
</dbReference>
<evidence type="ECO:0000313" key="3">
    <source>
        <dbReference type="Proteomes" id="UP001209885"/>
    </source>
</evidence>
<dbReference type="EMBL" id="JAPFQN010000003">
    <property type="protein sequence ID" value="MCX2743396.1"/>
    <property type="molecule type" value="Genomic_DNA"/>
</dbReference>
<comment type="caution">
    <text evidence="2">The sequence shown here is derived from an EMBL/GenBank/DDBJ whole genome shotgun (WGS) entry which is preliminary data.</text>
</comment>
<dbReference type="Proteomes" id="UP001209885">
    <property type="component" value="Unassembled WGS sequence"/>
</dbReference>
<sequence length="311" mass="35669">MKVSVIIPVFNASLYLTRAVESVLIQPEVDEIILVEDDSTDDSLVICQMLASKYDKIKLFRHKDGVNKGAGASRNLGLLNATNEYIAFLDADDYYLPERFFDTQKIFQTKEVKVVFEAVGADYQNSTAKIKHLERIKAANNPALNSGNTMLLESDTSKVLESLILGGKGWIHLNGLTIKKEVINSETLFNESLRVSQDSEFIIKLAIKHKFKNGQFDRIVAIRYVHDNNRIIAGDDKTKFIRKARFNKILFRTVLKNSKFVSFRVKKVVLIRYSESFIYYFYLKGFFRKIVKAIILGYAILRFPVLIKEFI</sequence>
<feature type="domain" description="Glycosyltransferase 2-like" evidence="1">
    <location>
        <begin position="4"/>
        <end position="134"/>
    </location>
</feature>
<gene>
    <name evidence="2" type="ORF">OO013_05935</name>
</gene>
<dbReference type="InterPro" id="IPR029044">
    <property type="entry name" value="Nucleotide-diphossugar_trans"/>
</dbReference>
<dbReference type="CDD" id="cd00761">
    <property type="entry name" value="Glyco_tranf_GTA_type"/>
    <property type="match status" value="1"/>
</dbReference>
<protein>
    <submittedName>
        <fullName evidence="2">Glycosyltransferase family 2 protein</fullName>
    </submittedName>
</protein>
<evidence type="ECO:0000313" key="2">
    <source>
        <dbReference type="EMBL" id="MCX2743396.1"/>
    </source>
</evidence>
<evidence type="ECO:0000259" key="1">
    <source>
        <dbReference type="Pfam" id="PF00535"/>
    </source>
</evidence>
<proteinExistence type="predicted"/>
<keyword evidence="3" id="KW-1185">Reference proteome</keyword>
<organism evidence="2 3">
    <name type="scientific">Mangrovivirga halotolerans</name>
    <dbReference type="NCBI Taxonomy" id="2993936"/>
    <lineage>
        <taxon>Bacteria</taxon>
        <taxon>Pseudomonadati</taxon>
        <taxon>Bacteroidota</taxon>
        <taxon>Cytophagia</taxon>
        <taxon>Cytophagales</taxon>
        <taxon>Mangrovivirgaceae</taxon>
        <taxon>Mangrovivirga</taxon>
    </lineage>
</organism>
<accession>A0ABT3RNL9</accession>
<dbReference type="RefSeq" id="WP_266055776.1">
    <property type="nucleotide sequence ID" value="NZ_JAPFQN010000003.1"/>
</dbReference>
<name>A0ABT3RNL9_9BACT</name>
<dbReference type="Pfam" id="PF00535">
    <property type="entry name" value="Glycos_transf_2"/>
    <property type="match status" value="1"/>
</dbReference>
<dbReference type="PANTHER" id="PTHR22916:SF3">
    <property type="entry name" value="UDP-GLCNAC:BETAGAL BETA-1,3-N-ACETYLGLUCOSAMINYLTRANSFERASE-LIKE PROTEIN 1"/>
    <property type="match status" value="1"/>
</dbReference>
<reference evidence="2 3" key="1">
    <citation type="submission" date="2022-11" db="EMBL/GenBank/DDBJ databases">
        <title>The characterization of three novel Bacteroidetes species and genomic analysis of their roles in tidal elemental geochemical cycles.</title>
        <authorList>
            <person name="Ma K."/>
        </authorList>
    </citation>
    <scope>NUCLEOTIDE SEQUENCE [LARGE SCALE GENOMIC DNA]</scope>
    <source>
        <strain evidence="2 3">M17</strain>
    </source>
</reference>